<feature type="domain" description="DNA helicase E1 N-terminal Papillomavirus" evidence="2">
    <location>
        <begin position="1"/>
        <end position="118"/>
    </location>
</feature>
<proteinExistence type="evidence at transcript level"/>
<evidence type="ECO:0000259" key="2">
    <source>
        <dbReference type="Pfam" id="PF00524"/>
    </source>
</evidence>
<dbReference type="InterPro" id="IPR014000">
    <property type="entry name" value="PPV_DNA_helicase_E1_N"/>
</dbReference>
<dbReference type="EMBL" id="MF350307">
    <property type="protein sequence ID" value="ATU83348.1"/>
    <property type="molecule type" value="mRNA"/>
</dbReference>
<organism evidence="3">
    <name type="scientific">Mus musculus papillomavirus type 1</name>
    <dbReference type="NCBI Taxonomy" id="763552"/>
    <lineage>
        <taxon>Viruses</taxon>
        <taxon>Monodnaviria</taxon>
        <taxon>Shotokuvirae</taxon>
        <taxon>Cossaviricota</taxon>
        <taxon>Papovaviricetes</taxon>
        <taxon>Zurhausenvirales</taxon>
        <taxon>Papillomaviridae</taxon>
        <taxon>Firstpapillomavirinae</taxon>
        <taxon>Pipapillomavirus</taxon>
        <taxon>Pipapillomavirus 2</taxon>
    </lineage>
</organism>
<protein>
    <submittedName>
        <fullName evidence="3">Viral protein E1^M2</fullName>
    </submittedName>
</protein>
<feature type="compositionally biased region" description="Basic and acidic residues" evidence="1">
    <location>
        <begin position="148"/>
        <end position="158"/>
    </location>
</feature>
<evidence type="ECO:0000256" key="1">
    <source>
        <dbReference type="SAM" id="MobiDB-lite"/>
    </source>
</evidence>
<name>A0A2D3I4N3_9PAPI</name>
<dbReference type="GO" id="GO:0016817">
    <property type="term" value="F:hydrolase activity, acting on acid anhydrides"/>
    <property type="evidence" value="ECO:0007669"/>
    <property type="project" value="InterPro"/>
</dbReference>
<reference evidence="3" key="1">
    <citation type="submission" date="2017-06" db="EMBL/GenBank/DDBJ databases">
        <title>Full transcription map of MmuPV1 genome.</title>
        <authorList>
            <person name="Xue X.-Y."/>
            <person name="Majerciak V."/>
            <person name="Zheng Z.-M."/>
        </authorList>
    </citation>
    <scope>NUCLEOTIDE SEQUENCE</scope>
</reference>
<dbReference type="Pfam" id="PF00524">
    <property type="entry name" value="PPV_E1_N"/>
    <property type="match status" value="1"/>
</dbReference>
<sequence length="158" mass="17742">MENDKGTGQYSGWCFIDNEAECVDDVGSLDNLEALFEQSTQGSFIDNDEVDQGNSLALLSEQLFATDEQQIAALKRKYAATPKKKTVEIENLSPRLESVSISPKGKSRRRLFDSGIGHETQDTPSGSELLLSQRRASKNNQTARRQHRHEENSSHRHH</sequence>
<feature type="region of interest" description="Disordered" evidence="1">
    <location>
        <begin position="97"/>
        <end position="158"/>
    </location>
</feature>
<accession>A0A2D3I4N3</accession>
<evidence type="ECO:0000313" key="3">
    <source>
        <dbReference type="EMBL" id="ATU83348.1"/>
    </source>
</evidence>